<keyword evidence="3" id="KW-1185">Reference proteome</keyword>
<keyword evidence="1" id="KW-0812">Transmembrane</keyword>
<dbReference type="Proteomes" id="UP000796761">
    <property type="component" value="Unassembled WGS sequence"/>
</dbReference>
<sequence length="207" mass="22314">EARLDISCQGEVDEVIPLADVLAQDARGWMGATLRDAHTPHGGHGAYKTPGINLSISDLYVPQAGAFDLGAQTHIRIHLSSQMSRLMPFQEVRPDISCQGEVDEAVHLHYTELSLTNWTTVPVCLTHEPLGSITGQCDEALILTIWRCHPEFSGSAQLAIVLTSVISFRVLSVLMVVLLAESCVPPFVLSCVTGVGVFGLELLCLVA</sequence>
<evidence type="ECO:0000313" key="3">
    <source>
        <dbReference type="Proteomes" id="UP000796761"/>
    </source>
</evidence>
<organism evidence="2 3">
    <name type="scientific">Zosterops borbonicus</name>
    <dbReference type="NCBI Taxonomy" id="364589"/>
    <lineage>
        <taxon>Eukaryota</taxon>
        <taxon>Metazoa</taxon>
        <taxon>Chordata</taxon>
        <taxon>Craniata</taxon>
        <taxon>Vertebrata</taxon>
        <taxon>Euteleostomi</taxon>
        <taxon>Archelosauria</taxon>
        <taxon>Archosauria</taxon>
        <taxon>Dinosauria</taxon>
        <taxon>Saurischia</taxon>
        <taxon>Theropoda</taxon>
        <taxon>Coelurosauria</taxon>
        <taxon>Aves</taxon>
        <taxon>Neognathae</taxon>
        <taxon>Neoaves</taxon>
        <taxon>Telluraves</taxon>
        <taxon>Australaves</taxon>
        <taxon>Passeriformes</taxon>
        <taxon>Sylvioidea</taxon>
        <taxon>Zosteropidae</taxon>
        <taxon>Zosterops</taxon>
    </lineage>
</organism>
<protein>
    <submittedName>
        <fullName evidence="2">Uncharacterized protein</fullName>
    </submittedName>
</protein>
<reference evidence="2" key="1">
    <citation type="submission" date="2019-04" db="EMBL/GenBank/DDBJ databases">
        <title>Genome assembly of Zosterops borbonicus 15179.</title>
        <authorList>
            <person name="Leroy T."/>
            <person name="Anselmetti Y."/>
            <person name="Tilak M.-K."/>
            <person name="Nabholz B."/>
        </authorList>
    </citation>
    <scope>NUCLEOTIDE SEQUENCE</scope>
    <source>
        <strain evidence="2">HGM_15179</strain>
        <tissue evidence="2">Muscle</tissue>
    </source>
</reference>
<evidence type="ECO:0000256" key="1">
    <source>
        <dbReference type="SAM" id="Phobius"/>
    </source>
</evidence>
<evidence type="ECO:0000313" key="2">
    <source>
        <dbReference type="EMBL" id="TRZ06969.1"/>
    </source>
</evidence>
<feature type="non-terminal residue" evidence="2">
    <location>
        <position position="1"/>
    </location>
</feature>
<gene>
    <name evidence="2" type="ORF">HGM15179_020137</name>
</gene>
<accession>A0A8K1FV94</accession>
<keyword evidence="1" id="KW-0472">Membrane</keyword>
<dbReference type="EMBL" id="SWJQ01002058">
    <property type="protein sequence ID" value="TRZ06969.1"/>
    <property type="molecule type" value="Genomic_DNA"/>
</dbReference>
<feature type="transmembrane region" description="Helical" evidence="1">
    <location>
        <begin position="158"/>
        <end position="180"/>
    </location>
</feature>
<name>A0A8K1FV94_9PASS</name>
<proteinExistence type="predicted"/>
<comment type="caution">
    <text evidence="2">The sequence shown here is derived from an EMBL/GenBank/DDBJ whole genome shotgun (WGS) entry which is preliminary data.</text>
</comment>
<keyword evidence="1" id="KW-1133">Transmembrane helix</keyword>
<dbReference type="AlphaFoldDB" id="A0A8K1FV94"/>
<feature type="transmembrane region" description="Helical" evidence="1">
    <location>
        <begin position="186"/>
        <end position="206"/>
    </location>
</feature>